<feature type="transmembrane region" description="Helical" evidence="1">
    <location>
        <begin position="6"/>
        <end position="27"/>
    </location>
</feature>
<gene>
    <name evidence="2" type="ORF">ERL59_01480</name>
</gene>
<name>A0A6N9PVS9_9BACL</name>
<keyword evidence="1" id="KW-0812">Transmembrane</keyword>
<keyword evidence="1" id="KW-1133">Transmembrane helix</keyword>
<evidence type="ECO:0000256" key="1">
    <source>
        <dbReference type="SAM" id="Phobius"/>
    </source>
</evidence>
<feature type="transmembrane region" description="Helical" evidence="1">
    <location>
        <begin position="65"/>
        <end position="98"/>
    </location>
</feature>
<dbReference type="Pfam" id="PF05437">
    <property type="entry name" value="AzlD"/>
    <property type="match status" value="1"/>
</dbReference>
<sequence>MIDSILLIILGMSLVTMIPRFLPVWIVERFIMPAWVKLWLSYIPYAALGALIFPGILTIEGGEPWIGLSGGILAACLVLLRLNILFVIFGSVITVILFKTFL</sequence>
<evidence type="ECO:0000313" key="2">
    <source>
        <dbReference type="EMBL" id="NBI27641.1"/>
    </source>
</evidence>
<dbReference type="RefSeq" id="WP_160643764.1">
    <property type="nucleotide sequence ID" value="NZ_SIJB01000004.1"/>
</dbReference>
<dbReference type="AlphaFoldDB" id="A0A6N9PVS9"/>
<comment type="caution">
    <text evidence="2">The sequence shown here is derived from an EMBL/GenBank/DDBJ whole genome shotgun (WGS) entry which is preliminary data.</text>
</comment>
<evidence type="ECO:0000313" key="3">
    <source>
        <dbReference type="Proteomes" id="UP000448943"/>
    </source>
</evidence>
<dbReference type="OrthoDB" id="7870017at2"/>
<keyword evidence="3" id="KW-1185">Reference proteome</keyword>
<keyword evidence="1" id="KW-0472">Membrane</keyword>
<feature type="transmembrane region" description="Helical" evidence="1">
    <location>
        <begin position="39"/>
        <end position="59"/>
    </location>
</feature>
<dbReference type="Proteomes" id="UP000448943">
    <property type="component" value="Unassembled WGS sequence"/>
</dbReference>
<dbReference type="InterPro" id="IPR008407">
    <property type="entry name" value="Brnchd-chn_aa_trnsp_AzlD"/>
</dbReference>
<protein>
    <submittedName>
        <fullName evidence="2">AzlD domain-containing protein</fullName>
    </submittedName>
</protein>
<reference evidence="2 3" key="1">
    <citation type="submission" date="2019-01" db="EMBL/GenBank/DDBJ databases">
        <title>Chengkuizengella sp. nov., isolated from deep-sea sediment of East Pacific Ocean.</title>
        <authorList>
            <person name="Yang J."/>
            <person name="Lai Q."/>
            <person name="Shao Z."/>
        </authorList>
    </citation>
    <scope>NUCLEOTIDE SEQUENCE [LARGE SCALE GENOMIC DNA]</scope>
    <source>
        <strain evidence="2 3">YPA3-1-1</strain>
    </source>
</reference>
<dbReference type="EMBL" id="SIJB01000004">
    <property type="protein sequence ID" value="NBI27641.1"/>
    <property type="molecule type" value="Genomic_DNA"/>
</dbReference>
<accession>A0A6N9PVS9</accession>
<organism evidence="2 3">
    <name type="scientific">Chengkuizengella marina</name>
    <dbReference type="NCBI Taxonomy" id="2507566"/>
    <lineage>
        <taxon>Bacteria</taxon>
        <taxon>Bacillati</taxon>
        <taxon>Bacillota</taxon>
        <taxon>Bacilli</taxon>
        <taxon>Bacillales</taxon>
        <taxon>Paenibacillaceae</taxon>
        <taxon>Chengkuizengella</taxon>
    </lineage>
</organism>
<proteinExistence type="predicted"/>